<dbReference type="Pfam" id="PF08493">
    <property type="entry name" value="AflR"/>
    <property type="match status" value="1"/>
</dbReference>
<dbReference type="CDD" id="cd00067">
    <property type="entry name" value="GAL4"/>
    <property type="match status" value="1"/>
</dbReference>
<dbReference type="Gene3D" id="4.10.240.10">
    <property type="entry name" value="Zn(2)-C6 fungal-type DNA-binding domain"/>
    <property type="match status" value="1"/>
</dbReference>
<dbReference type="PROSITE" id="PS50048">
    <property type="entry name" value="ZN2_CY6_FUNGAL_2"/>
    <property type="match status" value="1"/>
</dbReference>
<name>A0A8H3G8B1_9LECA</name>
<feature type="compositionally biased region" description="Basic and acidic residues" evidence="6">
    <location>
        <begin position="71"/>
        <end position="86"/>
    </location>
</feature>
<dbReference type="Proteomes" id="UP000664203">
    <property type="component" value="Unassembled WGS sequence"/>
</dbReference>
<evidence type="ECO:0000256" key="1">
    <source>
        <dbReference type="ARBA" id="ARBA00022723"/>
    </source>
</evidence>
<dbReference type="InterPro" id="IPR001138">
    <property type="entry name" value="Zn2Cys6_DnaBD"/>
</dbReference>
<evidence type="ECO:0000256" key="6">
    <source>
        <dbReference type="SAM" id="MobiDB-lite"/>
    </source>
</evidence>
<organism evidence="8 9">
    <name type="scientific">Alectoria fallacina</name>
    <dbReference type="NCBI Taxonomy" id="1903189"/>
    <lineage>
        <taxon>Eukaryota</taxon>
        <taxon>Fungi</taxon>
        <taxon>Dikarya</taxon>
        <taxon>Ascomycota</taxon>
        <taxon>Pezizomycotina</taxon>
        <taxon>Lecanoromycetes</taxon>
        <taxon>OSLEUM clade</taxon>
        <taxon>Lecanoromycetidae</taxon>
        <taxon>Lecanorales</taxon>
        <taxon>Lecanorineae</taxon>
        <taxon>Parmeliaceae</taxon>
        <taxon>Alectoria</taxon>
    </lineage>
</organism>
<evidence type="ECO:0000259" key="7">
    <source>
        <dbReference type="PROSITE" id="PS50048"/>
    </source>
</evidence>
<evidence type="ECO:0000256" key="4">
    <source>
        <dbReference type="ARBA" id="ARBA00023163"/>
    </source>
</evidence>
<dbReference type="GO" id="GO:0045122">
    <property type="term" value="P:aflatoxin biosynthetic process"/>
    <property type="evidence" value="ECO:0007669"/>
    <property type="project" value="InterPro"/>
</dbReference>
<keyword evidence="2" id="KW-0805">Transcription regulation</keyword>
<gene>
    <name evidence="8" type="ORF">ALECFALPRED_007363</name>
</gene>
<evidence type="ECO:0000313" key="9">
    <source>
        <dbReference type="Proteomes" id="UP000664203"/>
    </source>
</evidence>
<dbReference type="PRINTS" id="PR00755">
    <property type="entry name" value="AFLATOXINBRP"/>
</dbReference>
<evidence type="ECO:0000256" key="3">
    <source>
        <dbReference type="ARBA" id="ARBA00023125"/>
    </source>
</evidence>
<feature type="region of interest" description="Disordered" evidence="6">
    <location>
        <begin position="1"/>
        <end position="23"/>
    </location>
</feature>
<comment type="caution">
    <text evidence="8">The sequence shown here is derived from an EMBL/GenBank/DDBJ whole genome shotgun (WGS) entry which is preliminary data.</text>
</comment>
<evidence type="ECO:0000313" key="8">
    <source>
        <dbReference type="EMBL" id="CAF9937680.1"/>
    </source>
</evidence>
<keyword evidence="5" id="KW-0539">Nucleus</keyword>
<evidence type="ECO:0000256" key="2">
    <source>
        <dbReference type="ARBA" id="ARBA00023015"/>
    </source>
</evidence>
<dbReference type="SMART" id="SM00066">
    <property type="entry name" value="GAL4"/>
    <property type="match status" value="1"/>
</dbReference>
<keyword evidence="4" id="KW-0804">Transcription</keyword>
<sequence>MDTEGPQESPRQSKQERVRSRKLRMSCDACSSSKTKCDQTRPICIRCQKTGQKCNYSVSQRKGKPPAASRDPSDIIKGRKSSHDKQILKPAEENFNFFDLDSHHAATETTFHFDQDSSMMDTSLPMLEDDTPALWQKFMPGMSDYSARDFPMTPSNSLDQDFLSLDTSFLAQPTQMKPSEDIFNFEDEFPDVLDIQFEQPGQGEVSVAPDPLPAPTFNDSSSLSERYDCTRLSFSTLDSLNIDAQSCSASANHNSSPTSGSIASFDQILIINKSAVENAHHLLSCRCSLSQQSILLLSLIIDKVLALYQTIIRELSPSSDASAEKFVSETPITIGAYKMDAKDEQRMRMQFVSNELRKAATLVEKYADRYSSLGCQEREDKGIYMALTGRLRRRLKEAVGDIVSALRTSRV</sequence>
<dbReference type="PANTHER" id="PTHR31069:SF31">
    <property type="entry name" value="MONODICTYPHENONE CLUSTER TRANSCRIPTION FACTOR-RELATED"/>
    <property type="match status" value="1"/>
</dbReference>
<feature type="region of interest" description="Disordered" evidence="6">
    <location>
        <begin position="204"/>
        <end position="223"/>
    </location>
</feature>
<dbReference type="PROSITE" id="PS00463">
    <property type="entry name" value="ZN2_CY6_FUNGAL_1"/>
    <property type="match status" value="1"/>
</dbReference>
<dbReference type="InterPro" id="IPR013700">
    <property type="entry name" value="AflR"/>
</dbReference>
<dbReference type="AlphaFoldDB" id="A0A8H3G8B1"/>
<dbReference type="Pfam" id="PF00172">
    <property type="entry name" value="Zn_clus"/>
    <property type="match status" value="1"/>
</dbReference>
<feature type="domain" description="Zn(2)-C6 fungal-type" evidence="7">
    <location>
        <begin position="26"/>
        <end position="56"/>
    </location>
</feature>
<dbReference type="InterPro" id="IPR036864">
    <property type="entry name" value="Zn2-C6_fun-type_DNA-bd_sf"/>
</dbReference>
<feature type="region of interest" description="Disordered" evidence="6">
    <location>
        <begin position="56"/>
        <end position="86"/>
    </location>
</feature>
<accession>A0A8H3G8B1</accession>
<proteinExistence type="predicted"/>
<protein>
    <recommendedName>
        <fullName evidence="7">Zn(2)-C6 fungal-type domain-containing protein</fullName>
    </recommendedName>
</protein>
<keyword evidence="9" id="KW-1185">Reference proteome</keyword>
<evidence type="ECO:0000256" key="5">
    <source>
        <dbReference type="ARBA" id="ARBA00023242"/>
    </source>
</evidence>
<dbReference type="SUPFAM" id="SSF57701">
    <property type="entry name" value="Zn2/Cys6 DNA-binding domain"/>
    <property type="match status" value="1"/>
</dbReference>
<dbReference type="GO" id="GO:0003677">
    <property type="term" value="F:DNA binding"/>
    <property type="evidence" value="ECO:0007669"/>
    <property type="project" value="UniProtKB-KW"/>
</dbReference>
<dbReference type="EMBL" id="CAJPDR010000482">
    <property type="protein sequence ID" value="CAF9937680.1"/>
    <property type="molecule type" value="Genomic_DNA"/>
</dbReference>
<keyword evidence="1" id="KW-0479">Metal-binding</keyword>
<dbReference type="GO" id="GO:0000981">
    <property type="term" value="F:DNA-binding transcription factor activity, RNA polymerase II-specific"/>
    <property type="evidence" value="ECO:0007669"/>
    <property type="project" value="InterPro"/>
</dbReference>
<keyword evidence="3" id="KW-0238">DNA-binding</keyword>
<dbReference type="GO" id="GO:0008270">
    <property type="term" value="F:zinc ion binding"/>
    <property type="evidence" value="ECO:0007669"/>
    <property type="project" value="InterPro"/>
</dbReference>
<reference evidence="8" key="1">
    <citation type="submission" date="2021-03" db="EMBL/GenBank/DDBJ databases">
        <authorList>
            <person name="Tagirdzhanova G."/>
        </authorList>
    </citation>
    <scope>NUCLEOTIDE SEQUENCE</scope>
</reference>
<dbReference type="GO" id="GO:0005634">
    <property type="term" value="C:nucleus"/>
    <property type="evidence" value="ECO:0007669"/>
    <property type="project" value="InterPro"/>
</dbReference>
<dbReference type="OrthoDB" id="2328572at2759"/>
<dbReference type="PANTHER" id="PTHR31069">
    <property type="entry name" value="OLEATE-ACTIVATED TRANSCRIPTION FACTOR 1-RELATED"/>
    <property type="match status" value="1"/>
</dbReference>
<dbReference type="InterPro" id="IPR050675">
    <property type="entry name" value="OAF3"/>
</dbReference>